<proteinExistence type="inferred from homology"/>
<sequence length="229" mass="25616">MAHDAKEIKTALWLQPKPGSPLSTVLKRTITGLAPVFEDAPIFEPHVTISTGIYVQSQNDVDIILDSMLVAAQSVDHFNTKFTSLTYGSQYFRKVVFEVEPTAALFSMARIAQEEFSLYPTLKKELIKSKHKKSHKYVPSPAEINELHVSASEKAAAWIKEYKPHLSLVYSNMFPVTEAIRHTVNQRLIDVFGPQYTTRGIGWTGGQLALVNCEGPAEEWKVLGTRSIN</sequence>
<dbReference type="PANTHER" id="PTHR28141:SF1">
    <property type="entry name" value="2',3'-CYCLIC-NUCLEOTIDE 3'-PHOSPHODIESTERASE"/>
    <property type="match status" value="1"/>
</dbReference>
<dbReference type="Proteomes" id="UP001362899">
    <property type="component" value="Unassembled WGS sequence"/>
</dbReference>
<dbReference type="Gene3D" id="3.90.1140.10">
    <property type="entry name" value="Cyclic phosphodiesterase"/>
    <property type="match status" value="1"/>
</dbReference>
<evidence type="ECO:0000256" key="1">
    <source>
        <dbReference type="ARBA" id="ARBA00003831"/>
    </source>
</evidence>
<dbReference type="EC" id="3.1.4.37" evidence="3"/>
<keyword evidence="6" id="KW-1185">Reference proteome</keyword>
<dbReference type="EMBL" id="BTGC01000008">
    <property type="protein sequence ID" value="GMM52048.1"/>
    <property type="molecule type" value="Genomic_DNA"/>
</dbReference>
<comment type="similarity">
    <text evidence="2">Belongs to the 2H phosphoesterase superfamily. CPD1 family.</text>
</comment>
<dbReference type="SUPFAM" id="SSF55144">
    <property type="entry name" value="LigT-like"/>
    <property type="match status" value="1"/>
</dbReference>
<dbReference type="PANTHER" id="PTHR28141">
    <property type="entry name" value="2',3'-CYCLIC-NUCLEOTIDE 3'-PHOSPHODIESTERASE"/>
    <property type="match status" value="1"/>
</dbReference>
<evidence type="ECO:0000256" key="3">
    <source>
        <dbReference type="ARBA" id="ARBA00012317"/>
    </source>
</evidence>
<protein>
    <recommendedName>
        <fullName evidence="4">2',3'-cyclic-nucleotide 3'-phosphodiesterase</fullName>
        <ecNumber evidence="3">3.1.4.37</ecNumber>
    </recommendedName>
</protein>
<dbReference type="GO" id="GO:0009187">
    <property type="term" value="P:cyclic nucleotide metabolic process"/>
    <property type="evidence" value="ECO:0007669"/>
    <property type="project" value="TreeGrafter"/>
</dbReference>
<evidence type="ECO:0000313" key="6">
    <source>
        <dbReference type="Proteomes" id="UP001362899"/>
    </source>
</evidence>
<evidence type="ECO:0000313" key="5">
    <source>
        <dbReference type="EMBL" id="GMM52048.1"/>
    </source>
</evidence>
<dbReference type="Pfam" id="PF07823">
    <property type="entry name" value="CPDase"/>
    <property type="match status" value="1"/>
</dbReference>
<dbReference type="InterPro" id="IPR012386">
    <property type="entry name" value="Cyclic-nucl_3Pdiesterase"/>
</dbReference>
<comment type="caution">
    <text evidence="5">The sequence shown here is derived from an EMBL/GenBank/DDBJ whole genome shotgun (WGS) entry which is preliminary data.</text>
</comment>
<dbReference type="AlphaFoldDB" id="A0AAV5RMR8"/>
<dbReference type="GO" id="GO:0004113">
    <property type="term" value="F:2',3'-cyclic-nucleotide 3'-phosphodiesterase activity"/>
    <property type="evidence" value="ECO:0007669"/>
    <property type="project" value="UniProtKB-EC"/>
</dbReference>
<evidence type="ECO:0000256" key="2">
    <source>
        <dbReference type="ARBA" id="ARBA00006037"/>
    </source>
</evidence>
<accession>A0AAV5RMR8</accession>
<reference evidence="5 6" key="1">
    <citation type="journal article" date="2023" name="Elife">
        <title>Identification of key yeast species and microbe-microbe interactions impacting larval growth of Drosophila in the wild.</title>
        <authorList>
            <person name="Mure A."/>
            <person name="Sugiura Y."/>
            <person name="Maeda R."/>
            <person name="Honda K."/>
            <person name="Sakurai N."/>
            <person name="Takahashi Y."/>
            <person name="Watada M."/>
            <person name="Katoh T."/>
            <person name="Gotoh A."/>
            <person name="Gotoh Y."/>
            <person name="Taniguchi I."/>
            <person name="Nakamura K."/>
            <person name="Hayashi T."/>
            <person name="Katayama T."/>
            <person name="Uemura T."/>
            <person name="Hattori Y."/>
        </authorList>
    </citation>
    <scope>NUCLEOTIDE SEQUENCE [LARGE SCALE GENOMIC DNA]</scope>
    <source>
        <strain evidence="5 6">SB-73</strain>
    </source>
</reference>
<organism evidence="5 6">
    <name type="scientific">Starmerella bacillaris</name>
    <name type="common">Yeast</name>
    <name type="synonym">Candida zemplinina</name>
    <dbReference type="NCBI Taxonomy" id="1247836"/>
    <lineage>
        <taxon>Eukaryota</taxon>
        <taxon>Fungi</taxon>
        <taxon>Dikarya</taxon>
        <taxon>Ascomycota</taxon>
        <taxon>Saccharomycotina</taxon>
        <taxon>Dipodascomycetes</taxon>
        <taxon>Dipodascales</taxon>
        <taxon>Trichomonascaceae</taxon>
        <taxon>Starmerella</taxon>
    </lineage>
</organism>
<evidence type="ECO:0000256" key="4">
    <source>
        <dbReference type="ARBA" id="ARBA00014478"/>
    </source>
</evidence>
<name>A0AAV5RMR8_STABA</name>
<gene>
    <name evidence="5" type="ORF">DASB73_030110</name>
</gene>
<dbReference type="InterPro" id="IPR009097">
    <property type="entry name" value="Cyclic_Pdiesterase"/>
</dbReference>
<comment type="function">
    <text evidence="1">Involved in the metabolism of ADP-ribose 1',2'-cyclic phosphate which is produced as a consequence of tRNA splicing.</text>
</comment>